<proteinExistence type="inferred from homology"/>
<reference evidence="11 12" key="1">
    <citation type="journal article" date="2019" name="Proc. Natl. Acad. Sci. U.S.A.">
        <title>Regulatory changes in pterin and carotenoid genes underlie balanced color polymorphisms in the wall lizard.</title>
        <authorList>
            <person name="Andrade P."/>
            <person name="Pinho C."/>
            <person name="Perez I de Lanuza G."/>
            <person name="Afonso S."/>
            <person name="Brejcha J."/>
            <person name="Rubin C.J."/>
            <person name="Wallerman O."/>
            <person name="Pereira P."/>
            <person name="Sabatino S.J."/>
            <person name="Bellati A."/>
            <person name="Pellitteri-Rosa D."/>
            <person name="Bosakova Z."/>
            <person name="Bunikis I."/>
            <person name="Carretero M.A."/>
            <person name="Feiner N."/>
            <person name="Marsik P."/>
            <person name="Pauperio F."/>
            <person name="Salvi D."/>
            <person name="Soler L."/>
            <person name="While G.M."/>
            <person name="Uller T."/>
            <person name="Font E."/>
            <person name="Andersson L."/>
            <person name="Carneiro M."/>
        </authorList>
    </citation>
    <scope>NUCLEOTIDE SEQUENCE</scope>
</reference>
<keyword evidence="3" id="KW-0964">Secreted</keyword>
<dbReference type="FunFam" id="4.10.75.10:FF:000001">
    <property type="entry name" value="Anosmin 1"/>
    <property type="match status" value="2"/>
</dbReference>
<evidence type="ECO:0000256" key="4">
    <source>
        <dbReference type="ARBA" id="ARBA00022529"/>
    </source>
</evidence>
<dbReference type="InterPro" id="IPR050514">
    <property type="entry name" value="WAP_four-disulfide_core"/>
</dbReference>
<name>A0A670IHN6_PODMU</name>
<evidence type="ECO:0000256" key="3">
    <source>
        <dbReference type="ARBA" id="ARBA00022525"/>
    </source>
</evidence>
<dbReference type="PANTHER" id="PTHR19441:SF34">
    <property type="entry name" value="WAP FOUR-DISULFIDE CORE DOMAIN PROTEIN 2"/>
    <property type="match status" value="1"/>
</dbReference>
<feature type="domain" description="WAP" evidence="10">
    <location>
        <begin position="61"/>
        <end position="105"/>
    </location>
</feature>
<sequence length="159" mass="16024">MPEGLYLGSAPLGSMTLPAGSAMKLVLTVCVLLLGLSLELFGPISPSAAASPLPKTISQVAAVKGGTCPDTEMESASSNCTEECQSDASCEGVKKCCRTGCGASCHLPNDKPGTCPSLSIGISMLGACHNACEVDSNCPGDKKCCQNGCGKLACSTPEF</sequence>
<protein>
    <submittedName>
        <fullName evidence="11">WAP four-disulfide core domain 2</fullName>
    </submittedName>
</protein>
<dbReference type="GeneTree" id="ENSGT00730000111410"/>
<dbReference type="PROSITE" id="PS51390">
    <property type="entry name" value="WAP"/>
    <property type="match status" value="2"/>
</dbReference>
<evidence type="ECO:0000313" key="11">
    <source>
        <dbReference type="Ensembl" id="ENSPMRP00000010857.1"/>
    </source>
</evidence>
<dbReference type="PANTHER" id="PTHR19441">
    <property type="entry name" value="WHEY ACDIC PROTEIN WAP"/>
    <property type="match status" value="1"/>
</dbReference>
<dbReference type="AlphaFoldDB" id="A0A670IHN6"/>
<evidence type="ECO:0000259" key="10">
    <source>
        <dbReference type="PROSITE" id="PS51390"/>
    </source>
</evidence>
<dbReference type="SUPFAM" id="SSF57256">
    <property type="entry name" value="Elafin-like"/>
    <property type="match status" value="2"/>
</dbReference>
<accession>A0A670IHN6</accession>
<keyword evidence="8" id="KW-1015">Disulfide bond</keyword>
<keyword evidence="7" id="KW-0044">Antibiotic</keyword>
<dbReference type="InterPro" id="IPR008197">
    <property type="entry name" value="WAP_dom"/>
</dbReference>
<comment type="similarity">
    <text evidence="9">Belongs to the venom waprin family.</text>
</comment>
<keyword evidence="12" id="KW-1185">Reference proteome</keyword>
<dbReference type="GO" id="GO:0019731">
    <property type="term" value="P:antibacterial humoral response"/>
    <property type="evidence" value="ECO:0007669"/>
    <property type="project" value="TreeGrafter"/>
</dbReference>
<evidence type="ECO:0000256" key="6">
    <source>
        <dbReference type="ARBA" id="ARBA00022737"/>
    </source>
</evidence>
<dbReference type="GO" id="GO:0005615">
    <property type="term" value="C:extracellular space"/>
    <property type="evidence" value="ECO:0007669"/>
    <property type="project" value="TreeGrafter"/>
</dbReference>
<evidence type="ECO:0000256" key="2">
    <source>
        <dbReference type="ARBA" id="ARBA00004613"/>
    </source>
</evidence>
<feature type="domain" description="WAP" evidence="10">
    <location>
        <begin position="108"/>
        <end position="158"/>
    </location>
</feature>
<keyword evidence="6" id="KW-0677">Repeat</keyword>
<comment type="function">
    <text evidence="1">Damages membranes of susceptible bacteria. Has no hemolytic activity. Not toxic to mice. Does not inhibit the proteinases elastase and cathepsin G.</text>
</comment>
<gene>
    <name evidence="11" type="primary">WFDC2</name>
</gene>
<dbReference type="Ensembl" id="ENSPMRT00000011586.1">
    <property type="protein sequence ID" value="ENSPMRP00000010857.1"/>
    <property type="gene ID" value="ENSPMRG00000007225.1"/>
</dbReference>
<evidence type="ECO:0000256" key="1">
    <source>
        <dbReference type="ARBA" id="ARBA00002473"/>
    </source>
</evidence>
<keyword evidence="5" id="KW-0732">Signal</keyword>
<dbReference type="PRINTS" id="PR00003">
    <property type="entry name" value="4DISULPHCORE"/>
</dbReference>
<evidence type="ECO:0000313" key="12">
    <source>
        <dbReference type="Proteomes" id="UP000472272"/>
    </source>
</evidence>
<dbReference type="GO" id="GO:0004867">
    <property type="term" value="F:serine-type endopeptidase inhibitor activity"/>
    <property type="evidence" value="ECO:0007669"/>
    <property type="project" value="Ensembl"/>
</dbReference>
<dbReference type="OMA" id="FCGRSCY"/>
<dbReference type="Gene3D" id="4.10.75.10">
    <property type="entry name" value="Elafin-like"/>
    <property type="match status" value="2"/>
</dbReference>
<comment type="subcellular location">
    <subcellularLocation>
        <location evidence="2">Secreted</location>
    </subcellularLocation>
</comment>
<evidence type="ECO:0000256" key="5">
    <source>
        <dbReference type="ARBA" id="ARBA00022729"/>
    </source>
</evidence>
<reference evidence="11" key="2">
    <citation type="submission" date="2025-08" db="UniProtKB">
        <authorList>
            <consortium name="Ensembl"/>
        </authorList>
    </citation>
    <scope>IDENTIFICATION</scope>
</reference>
<dbReference type="CDD" id="cd00199">
    <property type="entry name" value="WAP"/>
    <property type="match status" value="1"/>
</dbReference>
<dbReference type="InterPro" id="IPR036645">
    <property type="entry name" value="Elafin-like_sf"/>
</dbReference>
<reference evidence="11" key="3">
    <citation type="submission" date="2025-09" db="UniProtKB">
        <authorList>
            <consortium name="Ensembl"/>
        </authorList>
    </citation>
    <scope>IDENTIFICATION</scope>
</reference>
<dbReference type="GO" id="GO:0019828">
    <property type="term" value="F:aspartic-type endopeptidase inhibitor activity"/>
    <property type="evidence" value="ECO:0007669"/>
    <property type="project" value="Ensembl"/>
</dbReference>
<organism evidence="11 12">
    <name type="scientific">Podarcis muralis</name>
    <name type="common">Wall lizard</name>
    <name type="synonym">Lacerta muralis</name>
    <dbReference type="NCBI Taxonomy" id="64176"/>
    <lineage>
        <taxon>Eukaryota</taxon>
        <taxon>Metazoa</taxon>
        <taxon>Chordata</taxon>
        <taxon>Craniata</taxon>
        <taxon>Vertebrata</taxon>
        <taxon>Euteleostomi</taxon>
        <taxon>Lepidosauria</taxon>
        <taxon>Squamata</taxon>
        <taxon>Bifurcata</taxon>
        <taxon>Unidentata</taxon>
        <taxon>Episquamata</taxon>
        <taxon>Laterata</taxon>
        <taxon>Lacertibaenia</taxon>
        <taxon>Lacertidae</taxon>
        <taxon>Podarcis</taxon>
    </lineage>
</organism>
<evidence type="ECO:0000256" key="9">
    <source>
        <dbReference type="ARBA" id="ARBA00035122"/>
    </source>
</evidence>
<keyword evidence="4" id="KW-0929">Antimicrobial</keyword>
<evidence type="ECO:0000256" key="8">
    <source>
        <dbReference type="ARBA" id="ARBA00023157"/>
    </source>
</evidence>
<dbReference type="SMART" id="SM00217">
    <property type="entry name" value="WAP"/>
    <property type="match status" value="2"/>
</dbReference>
<dbReference type="Proteomes" id="UP000472272">
    <property type="component" value="Chromosome 6"/>
</dbReference>
<dbReference type="GO" id="GO:0045087">
    <property type="term" value="P:innate immune response"/>
    <property type="evidence" value="ECO:0007669"/>
    <property type="project" value="TreeGrafter"/>
</dbReference>
<dbReference type="Pfam" id="PF00095">
    <property type="entry name" value="WAP"/>
    <property type="match status" value="2"/>
</dbReference>
<evidence type="ECO:0000256" key="7">
    <source>
        <dbReference type="ARBA" id="ARBA00023022"/>
    </source>
</evidence>